<dbReference type="Pfam" id="PF12680">
    <property type="entry name" value="SnoaL_2"/>
    <property type="match status" value="1"/>
</dbReference>
<evidence type="ECO:0000256" key="1">
    <source>
        <dbReference type="SAM" id="MobiDB-lite"/>
    </source>
</evidence>
<sequence>MDLRERHHRPGRRVAPAGPCSSRGGSAVGSELVQRYAAALGARDWDAFAALLDDDVVYRLPQTGEVVRGREAFLRYNREFPGAWELTVLDAYGDERGGVLHGDYGVGESQIGVTVLRFAGDRVAEVVDYWPEPYEPPAGREHLTGR</sequence>
<dbReference type="AlphaFoldDB" id="A0A6P0GKA4"/>
<accession>A0A6P0GKA4</accession>
<comment type="caution">
    <text evidence="3">The sequence shown here is derived from an EMBL/GenBank/DDBJ whole genome shotgun (WGS) entry which is preliminary data.</text>
</comment>
<evidence type="ECO:0000313" key="4">
    <source>
        <dbReference type="Proteomes" id="UP000471126"/>
    </source>
</evidence>
<dbReference type="InterPro" id="IPR037401">
    <property type="entry name" value="SnoaL-like"/>
</dbReference>
<feature type="region of interest" description="Disordered" evidence="1">
    <location>
        <begin position="1"/>
        <end position="26"/>
    </location>
</feature>
<evidence type="ECO:0000313" key="3">
    <source>
        <dbReference type="EMBL" id="NEM07502.1"/>
    </source>
</evidence>
<dbReference type="SUPFAM" id="SSF54427">
    <property type="entry name" value="NTF2-like"/>
    <property type="match status" value="1"/>
</dbReference>
<protein>
    <submittedName>
        <fullName evidence="3">Nuclear transport factor 2 family protein</fullName>
    </submittedName>
</protein>
<evidence type="ECO:0000259" key="2">
    <source>
        <dbReference type="Pfam" id="PF12680"/>
    </source>
</evidence>
<name>A0A6P0GKA4_9ACTN</name>
<dbReference type="InterPro" id="IPR032710">
    <property type="entry name" value="NTF2-like_dom_sf"/>
</dbReference>
<organism evidence="3 4">
    <name type="scientific">Geodermatophilus normandii</name>
    <dbReference type="NCBI Taxonomy" id="1137989"/>
    <lineage>
        <taxon>Bacteria</taxon>
        <taxon>Bacillati</taxon>
        <taxon>Actinomycetota</taxon>
        <taxon>Actinomycetes</taxon>
        <taxon>Geodermatophilales</taxon>
        <taxon>Geodermatophilaceae</taxon>
        <taxon>Geodermatophilus</taxon>
    </lineage>
</organism>
<gene>
    <name evidence="3" type="ORF">GCU54_16005</name>
</gene>
<feature type="domain" description="SnoaL-like" evidence="2">
    <location>
        <begin position="33"/>
        <end position="126"/>
    </location>
</feature>
<dbReference type="Proteomes" id="UP000471126">
    <property type="component" value="Unassembled WGS sequence"/>
</dbReference>
<dbReference type="Gene3D" id="3.10.450.50">
    <property type="match status" value="1"/>
</dbReference>
<dbReference type="EMBL" id="JAAGWE010000027">
    <property type="protein sequence ID" value="NEM07502.1"/>
    <property type="molecule type" value="Genomic_DNA"/>
</dbReference>
<feature type="compositionally biased region" description="Basic residues" evidence="1">
    <location>
        <begin position="1"/>
        <end position="12"/>
    </location>
</feature>
<proteinExistence type="predicted"/>
<reference evidence="3 4" key="1">
    <citation type="submission" date="2019-12" db="EMBL/GenBank/DDBJ databases">
        <title>WGS of CPCC 203550 I12A-02606.</title>
        <authorList>
            <person name="Jiang Z."/>
        </authorList>
    </citation>
    <scope>NUCLEOTIDE SEQUENCE [LARGE SCALE GENOMIC DNA]</scope>
    <source>
        <strain evidence="3 4">I12A-02606</strain>
    </source>
</reference>